<gene>
    <name evidence="3" type="primary">ramA</name>
    <name evidence="3" type="ORF">NCTC10742_00785</name>
</gene>
<accession>A0A378SG45</accession>
<reference evidence="3 4" key="1">
    <citation type="submission" date="2018-06" db="EMBL/GenBank/DDBJ databases">
        <authorList>
            <consortium name="Pathogen Informatics"/>
            <person name="Doyle S."/>
        </authorList>
    </citation>
    <scope>NUCLEOTIDE SEQUENCE [LARGE SCALE GENOMIC DNA]</scope>
    <source>
        <strain evidence="3 4">NCTC10742</strain>
    </source>
</reference>
<dbReference type="GO" id="GO:0016746">
    <property type="term" value="F:acyltransferase activity"/>
    <property type="evidence" value="ECO:0007669"/>
    <property type="project" value="UniProtKB-KW"/>
</dbReference>
<dbReference type="AlphaFoldDB" id="A0A378SG45"/>
<dbReference type="InterPro" id="IPR036526">
    <property type="entry name" value="C-N_Hydrolase_sf"/>
</dbReference>
<name>A0A378SG45_9MYCO</name>
<protein>
    <submittedName>
        <fullName evidence="3">Nitrilase/cyanide hydratase and apolipoprotein N-acyltransferase</fullName>
        <ecNumber evidence="3">3.5.1.100</ecNumber>
    </submittedName>
</protein>
<dbReference type="PANTHER" id="PTHR23088">
    <property type="entry name" value="NITRILASE-RELATED"/>
    <property type="match status" value="1"/>
</dbReference>
<dbReference type="Gene3D" id="3.60.110.10">
    <property type="entry name" value="Carbon-nitrogen hydrolase"/>
    <property type="match status" value="1"/>
</dbReference>
<dbReference type="InterPro" id="IPR003010">
    <property type="entry name" value="C-N_Hydrolase"/>
</dbReference>
<comment type="similarity">
    <text evidence="1">Belongs to the carbon-nitrogen hydrolase superfamily. NIT1/NIT2 family.</text>
</comment>
<keyword evidence="3" id="KW-0449">Lipoprotein</keyword>
<evidence type="ECO:0000256" key="1">
    <source>
        <dbReference type="ARBA" id="ARBA00010613"/>
    </source>
</evidence>
<dbReference type="Pfam" id="PF00795">
    <property type="entry name" value="CN_hydrolase"/>
    <property type="match status" value="1"/>
</dbReference>
<proteinExistence type="inferred from homology"/>
<keyword evidence="3" id="KW-0808">Transferase</keyword>
<dbReference type="OMA" id="MQSKPYA"/>
<keyword evidence="3" id="KW-0012">Acyltransferase</keyword>
<dbReference type="GO" id="GO:0016787">
    <property type="term" value="F:hydrolase activity"/>
    <property type="evidence" value="ECO:0007669"/>
    <property type="project" value="UniProtKB-KW"/>
</dbReference>
<keyword evidence="3" id="KW-0378">Hydrolase</keyword>
<dbReference type="Proteomes" id="UP000254291">
    <property type="component" value="Unassembled WGS sequence"/>
</dbReference>
<feature type="domain" description="CN hydrolase" evidence="2">
    <location>
        <begin position="5"/>
        <end position="250"/>
    </location>
</feature>
<evidence type="ECO:0000313" key="3">
    <source>
        <dbReference type="EMBL" id="STZ41581.1"/>
    </source>
</evidence>
<dbReference type="EMBL" id="UGQM01000001">
    <property type="protein sequence ID" value="STZ41581.1"/>
    <property type="molecule type" value="Genomic_DNA"/>
</dbReference>
<evidence type="ECO:0000259" key="2">
    <source>
        <dbReference type="PROSITE" id="PS50263"/>
    </source>
</evidence>
<dbReference type="EC" id="3.5.1.100" evidence="3"/>
<dbReference type="SUPFAM" id="SSF56317">
    <property type="entry name" value="Carbon-nitrogen hydrolase"/>
    <property type="match status" value="1"/>
</dbReference>
<evidence type="ECO:0000313" key="4">
    <source>
        <dbReference type="Proteomes" id="UP000254291"/>
    </source>
</evidence>
<dbReference type="PROSITE" id="PS50263">
    <property type="entry name" value="CN_HYDROLASE"/>
    <property type="match status" value="1"/>
</dbReference>
<sequence>MRSGMRIALAQIQSSTDPAANLTLVEEYTRRAVDAGASLVLFPEATMVRFGVPLGGVAEPFDGPWANAVRDIAARAGIVVVAGMFVPSDDGRSFNTLLATGPGVEARYDKIHLYDAFGFLESKTVAPGREPVVISVDTESGPVTVGLTLCYDIRFPELYVELADRGAEIITAHASWGTGPGKLEQWTLLARARAIDTSSVVAAVGQAYPGDEIAALGPTGVGGSLVASALGEVLASAGDDPELLVCDVDLEAARKARQTVAVMQNRSGFAHRGKAESRG</sequence>
<organism evidence="3 4">
    <name type="scientific">Mycolicibacterium gilvum</name>
    <dbReference type="NCBI Taxonomy" id="1804"/>
    <lineage>
        <taxon>Bacteria</taxon>
        <taxon>Bacillati</taxon>
        <taxon>Actinomycetota</taxon>
        <taxon>Actinomycetes</taxon>
        <taxon>Mycobacteriales</taxon>
        <taxon>Mycobacteriaceae</taxon>
        <taxon>Mycolicibacterium</taxon>
    </lineage>
</organism>
<dbReference type="PANTHER" id="PTHR23088:SF27">
    <property type="entry name" value="DEAMINATED GLUTATHIONE AMIDASE"/>
    <property type="match status" value="1"/>
</dbReference>
<dbReference type="CDD" id="cd07581">
    <property type="entry name" value="nitrilase_3"/>
    <property type="match status" value="1"/>
</dbReference>